<dbReference type="EMBL" id="VSRR010007883">
    <property type="protein sequence ID" value="MPC47708.1"/>
    <property type="molecule type" value="Genomic_DNA"/>
</dbReference>
<proteinExistence type="predicted"/>
<protein>
    <submittedName>
        <fullName evidence="1">Uncharacterized protein</fullName>
    </submittedName>
</protein>
<comment type="caution">
    <text evidence="1">The sequence shown here is derived from an EMBL/GenBank/DDBJ whole genome shotgun (WGS) entry which is preliminary data.</text>
</comment>
<reference evidence="1 2" key="1">
    <citation type="submission" date="2019-05" db="EMBL/GenBank/DDBJ databases">
        <title>Another draft genome of Portunus trituberculatus and its Hox gene families provides insights of decapod evolution.</title>
        <authorList>
            <person name="Jeong J.-H."/>
            <person name="Song I."/>
            <person name="Kim S."/>
            <person name="Choi T."/>
            <person name="Kim D."/>
            <person name="Ryu S."/>
            <person name="Kim W."/>
        </authorList>
    </citation>
    <scope>NUCLEOTIDE SEQUENCE [LARGE SCALE GENOMIC DNA]</scope>
    <source>
        <tissue evidence="1">Muscle</tissue>
    </source>
</reference>
<dbReference type="AlphaFoldDB" id="A0A5B7FRY9"/>
<dbReference type="Proteomes" id="UP000324222">
    <property type="component" value="Unassembled WGS sequence"/>
</dbReference>
<evidence type="ECO:0000313" key="2">
    <source>
        <dbReference type="Proteomes" id="UP000324222"/>
    </source>
</evidence>
<sequence length="78" mass="8712">MREQWIEQKRKEYKRTWRNTTERKRSGYAGRTEVKLPLAKLISASWVHRGMVLSRDCSGVQGLGHITGGGAGGSGVCH</sequence>
<keyword evidence="2" id="KW-1185">Reference proteome</keyword>
<organism evidence="1 2">
    <name type="scientific">Portunus trituberculatus</name>
    <name type="common">Swimming crab</name>
    <name type="synonym">Neptunus trituberculatus</name>
    <dbReference type="NCBI Taxonomy" id="210409"/>
    <lineage>
        <taxon>Eukaryota</taxon>
        <taxon>Metazoa</taxon>
        <taxon>Ecdysozoa</taxon>
        <taxon>Arthropoda</taxon>
        <taxon>Crustacea</taxon>
        <taxon>Multicrustacea</taxon>
        <taxon>Malacostraca</taxon>
        <taxon>Eumalacostraca</taxon>
        <taxon>Eucarida</taxon>
        <taxon>Decapoda</taxon>
        <taxon>Pleocyemata</taxon>
        <taxon>Brachyura</taxon>
        <taxon>Eubrachyura</taxon>
        <taxon>Portunoidea</taxon>
        <taxon>Portunidae</taxon>
        <taxon>Portuninae</taxon>
        <taxon>Portunus</taxon>
    </lineage>
</organism>
<evidence type="ECO:0000313" key="1">
    <source>
        <dbReference type="EMBL" id="MPC47708.1"/>
    </source>
</evidence>
<accession>A0A5B7FRY9</accession>
<name>A0A5B7FRY9_PORTR</name>
<gene>
    <name evidence="1" type="ORF">E2C01_041462</name>
</gene>